<sequence>ESCRNIRGYQKEPEKFMAVEWDKETEQEFITEIKVEMFNHQGALANLTAAINTTTSNIQSLNTEEKDGRVYSTFIRLTARDRVHLANIMRKIRVMPDVIKVTRNRN</sequence>
<dbReference type="SUPFAM" id="SSF55021">
    <property type="entry name" value="ACT-like"/>
    <property type="match status" value="1"/>
</dbReference>
<dbReference type="PROSITE" id="PS51671">
    <property type="entry name" value="ACT"/>
    <property type="match status" value="1"/>
</dbReference>
<dbReference type="CDD" id="cd04876">
    <property type="entry name" value="ACT_RelA-SpoT"/>
    <property type="match status" value="1"/>
</dbReference>
<dbReference type="AlphaFoldDB" id="A0A5Y2E6M8"/>
<feature type="domain" description="ACT" evidence="1">
    <location>
        <begin position="32"/>
        <end position="106"/>
    </location>
</feature>
<reference evidence="2" key="1">
    <citation type="submission" date="2019-03" db="EMBL/GenBank/DDBJ databases">
        <authorList>
            <person name="Ashton P.M."/>
            <person name="Dallman T."/>
            <person name="Nair S."/>
            <person name="De Pinna E."/>
            <person name="Peters T."/>
            <person name="Grant K."/>
        </authorList>
    </citation>
    <scope>NUCLEOTIDE SEQUENCE</scope>
    <source>
        <strain evidence="2">301730</strain>
    </source>
</reference>
<gene>
    <name evidence="2" type="ORF">E0Y79_24000</name>
</gene>
<protein>
    <recommendedName>
        <fullName evidence="1">ACT domain-containing protein</fullName>
    </recommendedName>
</protein>
<organism evidence="2">
    <name type="scientific">Salmonella muenchen</name>
    <dbReference type="NCBI Taxonomy" id="596"/>
    <lineage>
        <taxon>Bacteria</taxon>
        <taxon>Pseudomonadati</taxon>
        <taxon>Pseudomonadota</taxon>
        <taxon>Gammaproteobacteria</taxon>
        <taxon>Enterobacterales</taxon>
        <taxon>Enterobacteriaceae</taxon>
        <taxon>Salmonella</taxon>
    </lineage>
</organism>
<comment type="caution">
    <text evidence="2">The sequence shown here is derived from an EMBL/GenBank/DDBJ whole genome shotgun (WGS) entry which is preliminary data.</text>
</comment>
<dbReference type="InterPro" id="IPR045865">
    <property type="entry name" value="ACT-like_dom_sf"/>
</dbReference>
<name>A0A5Y2E6M8_SALMU</name>
<dbReference type="EMBL" id="AAIEQN010000092">
    <property type="protein sequence ID" value="ECD4200702.1"/>
    <property type="molecule type" value="Genomic_DNA"/>
</dbReference>
<dbReference type="Pfam" id="PF13291">
    <property type="entry name" value="ACT_4"/>
    <property type="match status" value="1"/>
</dbReference>
<dbReference type="FunFam" id="3.30.70.260:FF:000006">
    <property type="entry name" value="(P)ppGpp synthase/hydrolase SpoT"/>
    <property type="match status" value="1"/>
</dbReference>
<proteinExistence type="predicted"/>
<accession>A0A5Y2E6M8</accession>
<feature type="non-terminal residue" evidence="2">
    <location>
        <position position="1"/>
    </location>
</feature>
<evidence type="ECO:0000259" key="1">
    <source>
        <dbReference type="PROSITE" id="PS51671"/>
    </source>
</evidence>
<dbReference type="Gene3D" id="3.30.70.260">
    <property type="match status" value="1"/>
</dbReference>
<dbReference type="InterPro" id="IPR002912">
    <property type="entry name" value="ACT_dom"/>
</dbReference>
<evidence type="ECO:0000313" key="2">
    <source>
        <dbReference type="EMBL" id="ECD4200702.1"/>
    </source>
</evidence>